<dbReference type="Proteomes" id="UP000325577">
    <property type="component" value="Linkage Group LG7"/>
</dbReference>
<proteinExistence type="predicted"/>
<evidence type="ECO:0000313" key="2">
    <source>
        <dbReference type="EMBL" id="KAA8517828.1"/>
    </source>
</evidence>
<keyword evidence="3" id="KW-1185">Reference proteome</keyword>
<evidence type="ECO:0000313" key="3">
    <source>
        <dbReference type="Proteomes" id="UP000325577"/>
    </source>
</evidence>
<protein>
    <submittedName>
        <fullName evidence="2">Uncharacterized protein</fullName>
    </submittedName>
</protein>
<dbReference type="EMBL" id="CM018050">
    <property type="protein sequence ID" value="KAA8517828.1"/>
    <property type="molecule type" value="Genomic_DNA"/>
</dbReference>
<evidence type="ECO:0000256" key="1">
    <source>
        <dbReference type="SAM" id="MobiDB-lite"/>
    </source>
</evidence>
<reference evidence="2 3" key="1">
    <citation type="submission" date="2019-09" db="EMBL/GenBank/DDBJ databases">
        <title>A chromosome-level genome assembly of the Chinese tupelo Nyssa sinensis.</title>
        <authorList>
            <person name="Yang X."/>
            <person name="Kang M."/>
            <person name="Yang Y."/>
            <person name="Xiong H."/>
            <person name="Wang M."/>
            <person name="Zhang Z."/>
            <person name="Wang Z."/>
            <person name="Wu H."/>
            <person name="Ma T."/>
            <person name="Liu J."/>
            <person name="Xi Z."/>
        </authorList>
    </citation>
    <scope>NUCLEOTIDE SEQUENCE [LARGE SCALE GENOMIC DNA]</scope>
    <source>
        <strain evidence="2">J267</strain>
        <tissue evidence="2">Leaf</tissue>
    </source>
</reference>
<feature type="region of interest" description="Disordered" evidence="1">
    <location>
        <begin position="142"/>
        <end position="169"/>
    </location>
</feature>
<name>A0A5J4ZJX1_9ASTE</name>
<organism evidence="2 3">
    <name type="scientific">Nyssa sinensis</name>
    <dbReference type="NCBI Taxonomy" id="561372"/>
    <lineage>
        <taxon>Eukaryota</taxon>
        <taxon>Viridiplantae</taxon>
        <taxon>Streptophyta</taxon>
        <taxon>Embryophyta</taxon>
        <taxon>Tracheophyta</taxon>
        <taxon>Spermatophyta</taxon>
        <taxon>Magnoliopsida</taxon>
        <taxon>eudicotyledons</taxon>
        <taxon>Gunneridae</taxon>
        <taxon>Pentapetalae</taxon>
        <taxon>asterids</taxon>
        <taxon>Cornales</taxon>
        <taxon>Nyssaceae</taxon>
        <taxon>Nyssa</taxon>
    </lineage>
</organism>
<accession>A0A5J4ZJX1</accession>
<gene>
    <name evidence="2" type="ORF">F0562_015307</name>
</gene>
<dbReference type="AlphaFoldDB" id="A0A5J4ZJX1"/>
<sequence>MEAQGAIESVFSPGILNPNISNVHGCHDLSALLLESRLDDISEGVEGAAWEDALIHDPFSAHSWADREEEGEFIPQVALDPEAEFGGFFGRLIFLNGIFPWIFHLLQVLEEEATSTMAAMEDVEVEGEIFLFGSDNHFTDESINGSSNVGGSRKAEWRTRSKPRNGHKAYPSVQQQSRFLVAQIVNVQHFTPLVAIQVHTQSADTSGGGAIPHTPIASVLGPKGDGPLVNPPQIRPAIGSQVNNFASSSKTVGQNREGTHSNPYAVHGKAKGHALLTTDNTYCAVTVNAHFEHASFSIKHG</sequence>